<dbReference type="Proteomes" id="UP000215914">
    <property type="component" value="Chromosome 11"/>
</dbReference>
<sequence>MDLIKQELLKKRQALSEETGGRKVFKRIQKLREEEKRESDDDRLRFLKQPVTFLGLFFIFPLNFG</sequence>
<dbReference type="STRING" id="4232.A0A251T8Q6"/>
<keyword evidence="2" id="KW-1185">Reference proteome</keyword>
<evidence type="ECO:0000313" key="1">
    <source>
        <dbReference type="EMBL" id="OTG07478.1"/>
    </source>
</evidence>
<dbReference type="EMBL" id="CM007900">
    <property type="protein sequence ID" value="OTG07478.1"/>
    <property type="molecule type" value="Genomic_DNA"/>
</dbReference>
<reference evidence="2" key="1">
    <citation type="journal article" date="2017" name="Nature">
        <title>The sunflower genome provides insights into oil metabolism, flowering and Asterid evolution.</title>
        <authorList>
            <person name="Badouin H."/>
            <person name="Gouzy J."/>
            <person name="Grassa C.J."/>
            <person name="Murat F."/>
            <person name="Staton S.E."/>
            <person name="Cottret L."/>
            <person name="Lelandais-Briere C."/>
            <person name="Owens G.L."/>
            <person name="Carrere S."/>
            <person name="Mayjonade B."/>
            <person name="Legrand L."/>
            <person name="Gill N."/>
            <person name="Kane N.C."/>
            <person name="Bowers J.E."/>
            <person name="Hubner S."/>
            <person name="Bellec A."/>
            <person name="Berard A."/>
            <person name="Berges H."/>
            <person name="Blanchet N."/>
            <person name="Boniface M.C."/>
            <person name="Brunel D."/>
            <person name="Catrice O."/>
            <person name="Chaidir N."/>
            <person name="Claudel C."/>
            <person name="Donnadieu C."/>
            <person name="Faraut T."/>
            <person name="Fievet G."/>
            <person name="Helmstetter N."/>
            <person name="King M."/>
            <person name="Knapp S.J."/>
            <person name="Lai Z."/>
            <person name="Le Paslier M.C."/>
            <person name="Lippi Y."/>
            <person name="Lorenzon L."/>
            <person name="Mandel J.R."/>
            <person name="Marage G."/>
            <person name="Marchand G."/>
            <person name="Marquand E."/>
            <person name="Bret-Mestries E."/>
            <person name="Morien E."/>
            <person name="Nambeesan S."/>
            <person name="Nguyen T."/>
            <person name="Pegot-Espagnet P."/>
            <person name="Pouilly N."/>
            <person name="Raftis F."/>
            <person name="Sallet E."/>
            <person name="Schiex T."/>
            <person name="Thomas J."/>
            <person name="Vandecasteele C."/>
            <person name="Vares D."/>
            <person name="Vear F."/>
            <person name="Vautrin S."/>
            <person name="Crespi M."/>
            <person name="Mangin B."/>
            <person name="Burke J.M."/>
            <person name="Salse J."/>
            <person name="Munos S."/>
            <person name="Vincourt P."/>
            <person name="Rieseberg L.H."/>
            <person name="Langlade N.B."/>
        </authorList>
    </citation>
    <scope>NUCLEOTIDE SEQUENCE [LARGE SCALE GENOMIC DNA]</scope>
    <source>
        <strain evidence="2">cv. SF193</strain>
    </source>
</reference>
<evidence type="ECO:0000313" key="2">
    <source>
        <dbReference type="Proteomes" id="UP000215914"/>
    </source>
</evidence>
<organism evidence="1 2">
    <name type="scientific">Helianthus annuus</name>
    <name type="common">Common sunflower</name>
    <dbReference type="NCBI Taxonomy" id="4232"/>
    <lineage>
        <taxon>Eukaryota</taxon>
        <taxon>Viridiplantae</taxon>
        <taxon>Streptophyta</taxon>
        <taxon>Embryophyta</taxon>
        <taxon>Tracheophyta</taxon>
        <taxon>Spermatophyta</taxon>
        <taxon>Magnoliopsida</taxon>
        <taxon>eudicotyledons</taxon>
        <taxon>Gunneridae</taxon>
        <taxon>Pentapetalae</taxon>
        <taxon>asterids</taxon>
        <taxon>campanulids</taxon>
        <taxon>Asterales</taxon>
        <taxon>Asteraceae</taxon>
        <taxon>Asteroideae</taxon>
        <taxon>Heliantheae alliance</taxon>
        <taxon>Heliantheae</taxon>
        <taxon>Helianthus</taxon>
    </lineage>
</organism>
<protein>
    <submittedName>
        <fullName evidence="1">Uncharacterized protein</fullName>
    </submittedName>
</protein>
<proteinExistence type="predicted"/>
<dbReference type="AlphaFoldDB" id="A0A251T8Q6"/>
<dbReference type="InParanoid" id="A0A251T8Q6"/>
<name>A0A251T8Q6_HELAN</name>
<accession>A0A251T8Q6</accession>
<gene>
    <name evidence="1" type="ORF">HannXRQ_Chr11g0330911</name>
</gene>